<evidence type="ECO:0000313" key="4">
    <source>
        <dbReference type="Proteomes" id="UP001595796"/>
    </source>
</evidence>
<dbReference type="InterPro" id="IPR017927">
    <property type="entry name" value="FAD-bd_FR_type"/>
</dbReference>
<accession>A0ABV9YZA0</accession>
<dbReference type="SUPFAM" id="SSF63380">
    <property type="entry name" value="Riboflavin synthase domain-like"/>
    <property type="match status" value="1"/>
</dbReference>
<dbReference type="Gene3D" id="3.30.310.50">
    <property type="entry name" value="Alpha-D-phosphohexomutase, C-terminal domain"/>
    <property type="match status" value="1"/>
</dbReference>
<dbReference type="Pfam" id="PF09981">
    <property type="entry name" value="DUF2218"/>
    <property type="match status" value="1"/>
</dbReference>
<proteinExistence type="inferred from homology"/>
<dbReference type="RefSeq" id="WP_114957638.1">
    <property type="nucleotide sequence ID" value="NZ_JBHSJF010000006.1"/>
</dbReference>
<dbReference type="Pfam" id="PF04954">
    <property type="entry name" value="SIP"/>
    <property type="match status" value="1"/>
</dbReference>
<gene>
    <name evidence="3" type="ORF">ACFPFW_09005</name>
</gene>
<protein>
    <submittedName>
        <fullName evidence="3">DUF2218 domain-containing protein</fullName>
    </submittedName>
</protein>
<dbReference type="Gene3D" id="3.40.50.80">
    <property type="entry name" value="Nucleotide-binding domain of ferredoxin-NADP reductase (FNR) module"/>
    <property type="match status" value="1"/>
</dbReference>
<sequence>MAETETLVAATRVTLPDPKAVLDKLCGHFVEHGTVTRTADGGRIDSPLGTAILDVVGDDLRVTAECPNEGALFIVKSSIAEHIFMFADDEAIDLFWTGDRSDARDIPYFREVVVRGACNVTPRMRRITLACADTRHYETGGMHVGVLIPPRDRDPVWPWLGADGRAVWPKDEDEITRRVYTIRRIDHERGELDIDVVLHGDTPGSVWAMGAKAGDRVGLMGPGGGNIPAVESYLLVGCETALPVIARIAAELPKHARTTIILEVADASEEQVISSAATIDLRWLHRNGAEAGSTDALFAAVRDFDWAGNAPDFVLVGCEQSAARAIRKYLRKERGLGKDQHLAAAYWRRGHAGTPEDRD</sequence>
<feature type="domain" description="FAD-binding FR-type" evidence="2">
    <location>
        <begin position="107"/>
        <end position="229"/>
    </location>
</feature>
<dbReference type="CDD" id="cd06193">
    <property type="entry name" value="siderophore_interacting"/>
    <property type="match status" value="1"/>
</dbReference>
<dbReference type="InterPro" id="IPR039374">
    <property type="entry name" value="SIP_fam"/>
</dbReference>
<comment type="similarity">
    <text evidence="1">Belongs to the SIP oxidoreductase family.</text>
</comment>
<evidence type="ECO:0000256" key="1">
    <source>
        <dbReference type="ARBA" id="ARBA00035644"/>
    </source>
</evidence>
<dbReference type="Proteomes" id="UP001595796">
    <property type="component" value="Unassembled WGS sequence"/>
</dbReference>
<dbReference type="InterPro" id="IPR014543">
    <property type="entry name" value="UCP028291"/>
</dbReference>
<dbReference type="InterPro" id="IPR017938">
    <property type="entry name" value="Riboflavin_synthase-like_b-brl"/>
</dbReference>
<dbReference type="Gene3D" id="2.40.30.10">
    <property type="entry name" value="Translation factors"/>
    <property type="match status" value="1"/>
</dbReference>
<reference evidence="4" key="1">
    <citation type="journal article" date="2019" name="Int. J. Syst. Evol. Microbiol.">
        <title>The Global Catalogue of Microorganisms (GCM) 10K type strain sequencing project: providing services to taxonomists for standard genome sequencing and annotation.</title>
        <authorList>
            <consortium name="The Broad Institute Genomics Platform"/>
            <consortium name="The Broad Institute Genome Sequencing Center for Infectious Disease"/>
            <person name="Wu L."/>
            <person name="Ma J."/>
        </authorList>
    </citation>
    <scope>NUCLEOTIDE SEQUENCE [LARGE SCALE GENOMIC DNA]</scope>
    <source>
        <strain evidence="4">CGMCC 1.16444</strain>
    </source>
</reference>
<dbReference type="InterPro" id="IPR013113">
    <property type="entry name" value="SIP_FAD-bd"/>
</dbReference>
<evidence type="ECO:0000313" key="3">
    <source>
        <dbReference type="EMBL" id="MFC5068153.1"/>
    </source>
</evidence>
<dbReference type="Pfam" id="PF08021">
    <property type="entry name" value="FAD_binding_9"/>
    <property type="match status" value="1"/>
</dbReference>
<dbReference type="PANTHER" id="PTHR30157">
    <property type="entry name" value="FERRIC REDUCTASE, NADPH-DEPENDENT"/>
    <property type="match status" value="1"/>
</dbReference>
<comment type="caution">
    <text evidence="3">The sequence shown here is derived from an EMBL/GenBank/DDBJ whole genome shotgun (WGS) entry which is preliminary data.</text>
</comment>
<dbReference type="EMBL" id="JBHSJF010000006">
    <property type="protein sequence ID" value="MFC5068153.1"/>
    <property type="molecule type" value="Genomic_DNA"/>
</dbReference>
<dbReference type="InterPro" id="IPR007037">
    <property type="entry name" value="SIP_rossman_dom"/>
</dbReference>
<organism evidence="3 4">
    <name type="scientific">Flaviflagellibacter deserti</name>
    <dbReference type="NCBI Taxonomy" id="2267266"/>
    <lineage>
        <taxon>Bacteria</taxon>
        <taxon>Pseudomonadati</taxon>
        <taxon>Pseudomonadota</taxon>
        <taxon>Alphaproteobacteria</taxon>
        <taxon>Hyphomicrobiales</taxon>
        <taxon>Flaviflagellibacter</taxon>
    </lineage>
</organism>
<keyword evidence="4" id="KW-1185">Reference proteome</keyword>
<dbReference type="PROSITE" id="PS51384">
    <property type="entry name" value="FAD_FR"/>
    <property type="match status" value="1"/>
</dbReference>
<evidence type="ECO:0000259" key="2">
    <source>
        <dbReference type="PROSITE" id="PS51384"/>
    </source>
</evidence>
<dbReference type="PANTHER" id="PTHR30157:SF0">
    <property type="entry name" value="NADPH-DEPENDENT FERRIC-CHELATE REDUCTASE"/>
    <property type="match status" value="1"/>
</dbReference>
<name>A0ABV9YZA0_9HYPH</name>
<dbReference type="InterPro" id="IPR039261">
    <property type="entry name" value="FNR_nucleotide-bd"/>
</dbReference>